<comment type="caution">
    <text evidence="6">Lacks conserved residue(s) required for the propagation of feature annotation.</text>
</comment>
<reference evidence="7 8" key="1">
    <citation type="submission" date="2022-12" db="EMBL/GenBank/DDBJ databases">
        <title>Chromosome-level genome of Tegillarca granosa.</title>
        <authorList>
            <person name="Kim J."/>
        </authorList>
    </citation>
    <scope>NUCLEOTIDE SEQUENCE [LARGE SCALE GENOMIC DNA]</scope>
    <source>
        <strain evidence="7">Teg-2019</strain>
        <tissue evidence="7">Adductor muscle</tissue>
    </source>
</reference>
<keyword evidence="8" id="KW-1185">Reference proteome</keyword>
<gene>
    <name evidence="7" type="ORF">KUTeg_009596</name>
</gene>
<comment type="subcellular location">
    <subcellularLocation>
        <location evidence="1">Membrane</location>
        <topology evidence="1">Multi-pass membrane protein</topology>
    </subcellularLocation>
</comment>
<sequence length="117" mass="13509">MSLSKEEDKKNRFEKLLSGYTKFGSVSGLGNFLSQLIVPVEGKAIDGIKRVILDRFIFTPPFILLFLYVVTILEGHGHEAAITKIKETYWTILKLNWRIWTIFQFINVNYVPQKACI</sequence>
<name>A0ABQ9F9F8_TEGGR</name>
<organism evidence="7 8">
    <name type="scientific">Tegillarca granosa</name>
    <name type="common">Malaysian cockle</name>
    <name type="synonym">Anadara granosa</name>
    <dbReference type="NCBI Taxonomy" id="220873"/>
    <lineage>
        <taxon>Eukaryota</taxon>
        <taxon>Metazoa</taxon>
        <taxon>Spiralia</taxon>
        <taxon>Lophotrochozoa</taxon>
        <taxon>Mollusca</taxon>
        <taxon>Bivalvia</taxon>
        <taxon>Autobranchia</taxon>
        <taxon>Pteriomorphia</taxon>
        <taxon>Arcoida</taxon>
        <taxon>Arcoidea</taxon>
        <taxon>Arcidae</taxon>
        <taxon>Tegillarca</taxon>
    </lineage>
</organism>
<feature type="transmembrane region" description="Helical" evidence="6">
    <location>
        <begin position="52"/>
        <end position="73"/>
    </location>
</feature>
<evidence type="ECO:0000256" key="4">
    <source>
        <dbReference type="ARBA" id="ARBA00022989"/>
    </source>
</evidence>
<dbReference type="Pfam" id="PF04117">
    <property type="entry name" value="Mpv17_PMP22"/>
    <property type="match status" value="1"/>
</dbReference>
<keyword evidence="4 6" id="KW-1133">Transmembrane helix</keyword>
<protein>
    <submittedName>
        <fullName evidence="7">Uncharacterized protein</fullName>
    </submittedName>
</protein>
<keyword evidence="5 6" id="KW-0472">Membrane</keyword>
<dbReference type="Proteomes" id="UP001217089">
    <property type="component" value="Unassembled WGS sequence"/>
</dbReference>
<dbReference type="EMBL" id="JARBDR010000440">
    <property type="protein sequence ID" value="KAJ8312223.1"/>
    <property type="molecule type" value="Genomic_DNA"/>
</dbReference>
<dbReference type="PANTHER" id="PTHR11266">
    <property type="entry name" value="PEROXISOMAL MEMBRANE PROTEIN 2, PXMP2 MPV17"/>
    <property type="match status" value="1"/>
</dbReference>
<keyword evidence="3 6" id="KW-0812">Transmembrane</keyword>
<comment type="caution">
    <text evidence="7">The sequence shown here is derived from an EMBL/GenBank/DDBJ whole genome shotgun (WGS) entry which is preliminary data.</text>
</comment>
<evidence type="ECO:0000313" key="8">
    <source>
        <dbReference type="Proteomes" id="UP001217089"/>
    </source>
</evidence>
<evidence type="ECO:0000313" key="7">
    <source>
        <dbReference type="EMBL" id="KAJ8312223.1"/>
    </source>
</evidence>
<accession>A0ABQ9F9F8</accession>
<proteinExistence type="inferred from homology"/>
<evidence type="ECO:0000256" key="5">
    <source>
        <dbReference type="ARBA" id="ARBA00023136"/>
    </source>
</evidence>
<evidence type="ECO:0000256" key="3">
    <source>
        <dbReference type="ARBA" id="ARBA00022692"/>
    </source>
</evidence>
<evidence type="ECO:0000256" key="1">
    <source>
        <dbReference type="ARBA" id="ARBA00004141"/>
    </source>
</evidence>
<evidence type="ECO:0000256" key="6">
    <source>
        <dbReference type="RuleBase" id="RU363053"/>
    </source>
</evidence>
<dbReference type="PANTHER" id="PTHR11266:SF80">
    <property type="entry name" value="PEROXISOMAL MEMBRANE PROTEIN 2"/>
    <property type="match status" value="1"/>
</dbReference>
<comment type="similarity">
    <text evidence="2 6">Belongs to the peroxisomal membrane protein PXMP2/4 family.</text>
</comment>
<dbReference type="InterPro" id="IPR007248">
    <property type="entry name" value="Mpv17_PMP22"/>
</dbReference>
<evidence type="ECO:0000256" key="2">
    <source>
        <dbReference type="ARBA" id="ARBA00006824"/>
    </source>
</evidence>